<keyword evidence="4 7" id="KW-0665">Pyrimidine biosynthesis</keyword>
<comment type="function">
    <text evidence="5 7">Catalyzes the condensation of carbamoyl phosphate and aspartate to form carbamoyl aspartate and inorganic phosphate, the committed step in the de novo pyrimidine nucleotide biosynthesis pathway.</text>
</comment>
<dbReference type="InterPro" id="IPR036901">
    <property type="entry name" value="Asp/Orn_carbamoylTrfase_sf"/>
</dbReference>
<feature type="binding site" evidence="7">
    <location>
        <position position="77"/>
    </location>
    <ligand>
        <name>L-aspartate</name>
        <dbReference type="ChEBI" id="CHEBI:29991"/>
    </ligand>
</feature>
<dbReference type="HAMAP" id="MF_00001">
    <property type="entry name" value="Asp_carb_tr"/>
    <property type="match status" value="1"/>
</dbReference>
<dbReference type="Proteomes" id="UP001223586">
    <property type="component" value="Unassembled WGS sequence"/>
</dbReference>
<comment type="catalytic activity">
    <reaction evidence="6 7">
        <text>carbamoyl phosphate + L-aspartate = N-carbamoyl-L-aspartate + phosphate + H(+)</text>
        <dbReference type="Rhea" id="RHEA:20013"/>
        <dbReference type="ChEBI" id="CHEBI:15378"/>
        <dbReference type="ChEBI" id="CHEBI:29991"/>
        <dbReference type="ChEBI" id="CHEBI:32814"/>
        <dbReference type="ChEBI" id="CHEBI:43474"/>
        <dbReference type="ChEBI" id="CHEBI:58228"/>
        <dbReference type="EC" id="2.1.3.2"/>
    </reaction>
</comment>
<organism evidence="10 11">
    <name type="scientific">Bacillus chungangensis</name>
    <dbReference type="NCBI Taxonomy" id="587633"/>
    <lineage>
        <taxon>Bacteria</taxon>
        <taxon>Bacillati</taxon>
        <taxon>Bacillota</taxon>
        <taxon>Bacilli</taxon>
        <taxon>Bacillales</taxon>
        <taxon>Bacillaceae</taxon>
        <taxon>Bacillus</taxon>
    </lineage>
</organism>
<gene>
    <name evidence="7" type="primary">pyrB</name>
    <name evidence="10" type="ORF">J2S08_003520</name>
</gene>
<evidence type="ECO:0000256" key="7">
    <source>
        <dbReference type="HAMAP-Rule" id="MF_00001"/>
    </source>
</evidence>
<dbReference type="InterPro" id="IPR006131">
    <property type="entry name" value="Asp_carbamoyltransf_Asp/Orn-bd"/>
</dbReference>
<feature type="binding site" evidence="7">
    <location>
        <position position="99"/>
    </location>
    <ligand>
        <name>carbamoyl phosphate</name>
        <dbReference type="ChEBI" id="CHEBI:58228"/>
    </ligand>
</feature>
<dbReference type="Pfam" id="PF00185">
    <property type="entry name" value="OTCace"/>
    <property type="match status" value="1"/>
</dbReference>
<evidence type="ECO:0000256" key="5">
    <source>
        <dbReference type="ARBA" id="ARBA00043884"/>
    </source>
</evidence>
<dbReference type="Pfam" id="PF02729">
    <property type="entry name" value="OTCace_N"/>
    <property type="match status" value="1"/>
</dbReference>
<dbReference type="PANTHER" id="PTHR45753">
    <property type="entry name" value="ORNITHINE CARBAMOYLTRANSFERASE, MITOCHONDRIAL"/>
    <property type="match status" value="1"/>
</dbReference>
<feature type="binding site" evidence="7">
    <location>
        <position position="50"/>
    </location>
    <ligand>
        <name>carbamoyl phosphate</name>
        <dbReference type="ChEBI" id="CHEBI:58228"/>
    </ligand>
</feature>
<feature type="domain" description="Aspartate/ornithine carbamoyltransferase Asp/Orn-binding" evidence="8">
    <location>
        <begin position="147"/>
        <end position="289"/>
    </location>
</feature>
<evidence type="ECO:0000256" key="2">
    <source>
        <dbReference type="ARBA" id="ARBA00008896"/>
    </source>
</evidence>
<feature type="binding site" evidence="7">
    <location>
        <position position="130"/>
    </location>
    <ligand>
        <name>carbamoyl phosphate</name>
        <dbReference type="ChEBI" id="CHEBI:58228"/>
    </ligand>
</feature>
<keyword evidence="11" id="KW-1185">Reference proteome</keyword>
<dbReference type="GO" id="GO:0004070">
    <property type="term" value="F:aspartate carbamoyltransferase activity"/>
    <property type="evidence" value="ECO:0007669"/>
    <property type="project" value="UniProtKB-EC"/>
</dbReference>
<evidence type="ECO:0000256" key="1">
    <source>
        <dbReference type="ARBA" id="ARBA00004852"/>
    </source>
</evidence>
<comment type="subunit">
    <text evidence="7">Heterododecamer (2C3:3R2) of six catalytic PyrB chains organized as two trimers (C3), and six regulatory PyrI chains organized as three dimers (R2).</text>
</comment>
<dbReference type="Gene3D" id="3.40.50.1370">
    <property type="entry name" value="Aspartate/ornithine carbamoyltransferase"/>
    <property type="match status" value="2"/>
</dbReference>
<evidence type="ECO:0000256" key="4">
    <source>
        <dbReference type="ARBA" id="ARBA00022975"/>
    </source>
</evidence>
<sequence length="294" mass="33745">MSNFLTLNDLTIIEIKELLQDANQFSKGAQWFPAEKRYAVNLFFEPSTRTKSSFEIAERKLGIEVIPFEIDKSSLTKGESLYDTVKTFEAVGVDVAVIRHDQDGFYQELVDNLEIPLINGGDGCGHHPSQSLLDLFTIEQEFGSFENLNVAIVGDIMHSRVARSNAEVLKRLGANVMFSGPKEWFRTSYLQAGEYLEIDEVVEHADVCMFLRIQHERHHETAALSKEEYHQRYGLTEEREKRMKKDSIIMHPAPVNRNVEIADKLVECKRSRIFQQIKNGVFVRMAILKRVLSH</sequence>
<dbReference type="PRINTS" id="PR00100">
    <property type="entry name" value="AOTCASE"/>
</dbReference>
<feature type="binding site" evidence="7">
    <location>
        <position position="253"/>
    </location>
    <ligand>
        <name>carbamoyl phosphate</name>
        <dbReference type="ChEBI" id="CHEBI:58228"/>
    </ligand>
</feature>
<protein>
    <recommendedName>
        <fullName evidence="7">Aspartate carbamoyltransferase</fullName>
        <ecNumber evidence="7">2.1.3.2</ecNumber>
    </recommendedName>
    <alternativeName>
        <fullName evidence="7">Aspartate transcarbamylase</fullName>
        <shortName evidence="7">ATCase</shortName>
    </alternativeName>
</protein>
<evidence type="ECO:0000256" key="3">
    <source>
        <dbReference type="ARBA" id="ARBA00022679"/>
    </source>
</evidence>
<feature type="domain" description="Aspartate/ornithine carbamoyltransferase carbamoyl-P binding" evidence="9">
    <location>
        <begin position="3"/>
        <end position="139"/>
    </location>
</feature>
<dbReference type="NCBIfam" id="TIGR00670">
    <property type="entry name" value="asp_carb_tr"/>
    <property type="match status" value="1"/>
</dbReference>
<comment type="caution">
    <text evidence="10">The sequence shown here is derived from an EMBL/GenBank/DDBJ whole genome shotgun (WGS) entry which is preliminary data.</text>
</comment>
<dbReference type="PRINTS" id="PR00101">
    <property type="entry name" value="ATCASE"/>
</dbReference>
<feature type="binding site" evidence="7">
    <location>
        <position position="127"/>
    </location>
    <ligand>
        <name>carbamoyl phosphate</name>
        <dbReference type="ChEBI" id="CHEBI:58228"/>
    </ligand>
</feature>
<feature type="binding site" evidence="7">
    <location>
        <position position="160"/>
    </location>
    <ligand>
        <name>L-aspartate</name>
        <dbReference type="ChEBI" id="CHEBI:29991"/>
    </ligand>
</feature>
<dbReference type="SUPFAM" id="SSF53671">
    <property type="entry name" value="Aspartate/ornithine carbamoyltransferase"/>
    <property type="match status" value="1"/>
</dbReference>
<feature type="binding site" evidence="7">
    <location>
        <position position="212"/>
    </location>
    <ligand>
        <name>L-aspartate</name>
        <dbReference type="ChEBI" id="CHEBI:29991"/>
    </ligand>
</feature>
<feature type="binding site" evidence="7">
    <location>
        <position position="49"/>
    </location>
    <ligand>
        <name>carbamoyl phosphate</name>
        <dbReference type="ChEBI" id="CHEBI:58228"/>
    </ligand>
</feature>
<evidence type="ECO:0000313" key="11">
    <source>
        <dbReference type="Proteomes" id="UP001223586"/>
    </source>
</evidence>
<dbReference type="EMBL" id="JAUSTT010000025">
    <property type="protein sequence ID" value="MDQ0177639.1"/>
    <property type="molecule type" value="Genomic_DNA"/>
</dbReference>
<accession>A0ABT9WWF7</accession>
<evidence type="ECO:0000259" key="8">
    <source>
        <dbReference type="Pfam" id="PF00185"/>
    </source>
</evidence>
<dbReference type="PANTHER" id="PTHR45753:SF6">
    <property type="entry name" value="ASPARTATE CARBAMOYLTRANSFERASE"/>
    <property type="match status" value="1"/>
</dbReference>
<evidence type="ECO:0000313" key="10">
    <source>
        <dbReference type="EMBL" id="MDQ0177639.1"/>
    </source>
</evidence>
<evidence type="ECO:0000259" key="9">
    <source>
        <dbReference type="Pfam" id="PF02729"/>
    </source>
</evidence>
<name>A0ABT9WWF7_9BACI</name>
<dbReference type="InterPro" id="IPR006130">
    <property type="entry name" value="Asp/Orn_carbamoylTrfase"/>
</dbReference>
<proteinExistence type="inferred from homology"/>
<keyword evidence="3 7" id="KW-0808">Transferase</keyword>
<dbReference type="RefSeq" id="WP_307231802.1">
    <property type="nucleotide sequence ID" value="NZ_JAUSTT010000025.1"/>
</dbReference>
<comment type="pathway">
    <text evidence="1 7">Pyrimidine metabolism; UMP biosynthesis via de novo pathway; (S)-dihydroorotate from bicarbonate: step 2/3.</text>
</comment>
<dbReference type="NCBIfam" id="NF002032">
    <property type="entry name" value="PRK00856.1"/>
    <property type="match status" value="1"/>
</dbReference>
<dbReference type="PROSITE" id="PS00097">
    <property type="entry name" value="CARBAMOYLTRANSFERASE"/>
    <property type="match status" value="1"/>
</dbReference>
<evidence type="ECO:0000256" key="6">
    <source>
        <dbReference type="ARBA" id="ARBA00048859"/>
    </source>
</evidence>
<dbReference type="InterPro" id="IPR006132">
    <property type="entry name" value="Asp/Orn_carbamoyltranf_P-bd"/>
</dbReference>
<feature type="binding site" evidence="7">
    <location>
        <position position="254"/>
    </location>
    <ligand>
        <name>carbamoyl phosphate</name>
        <dbReference type="ChEBI" id="CHEBI:58228"/>
    </ligand>
</feature>
<dbReference type="InterPro" id="IPR002082">
    <property type="entry name" value="Asp_carbamoyltransf"/>
</dbReference>
<dbReference type="EC" id="2.1.3.2" evidence="7"/>
<comment type="similarity">
    <text evidence="2 7">Belongs to the aspartate/ornithine carbamoyltransferase superfamily. ATCase family.</text>
</comment>
<reference evidence="10 11" key="1">
    <citation type="submission" date="2023-07" db="EMBL/GenBank/DDBJ databases">
        <title>Genomic Encyclopedia of Type Strains, Phase IV (KMG-IV): sequencing the most valuable type-strain genomes for metagenomic binning, comparative biology and taxonomic classification.</title>
        <authorList>
            <person name="Goeker M."/>
        </authorList>
    </citation>
    <scope>NUCLEOTIDE SEQUENCE [LARGE SCALE GENOMIC DNA]</scope>
    <source>
        <strain evidence="10 11">DSM 23837</strain>
    </source>
</reference>